<dbReference type="Gene3D" id="1.10.287.130">
    <property type="match status" value="1"/>
</dbReference>
<keyword evidence="7 14" id="KW-0418">Kinase</keyword>
<keyword evidence="8" id="KW-1133">Transmembrane helix</keyword>
<dbReference type="PROSITE" id="PS50885">
    <property type="entry name" value="HAMP"/>
    <property type="match status" value="1"/>
</dbReference>
<evidence type="ECO:0000259" key="12">
    <source>
        <dbReference type="PROSITE" id="PS50109"/>
    </source>
</evidence>
<dbReference type="SMART" id="SM00387">
    <property type="entry name" value="HATPase_c"/>
    <property type="match status" value="1"/>
</dbReference>
<dbReference type="SMART" id="SM00304">
    <property type="entry name" value="HAMP"/>
    <property type="match status" value="1"/>
</dbReference>
<dbReference type="FunFam" id="1.10.287.130:FF:000010">
    <property type="entry name" value="Two-component sensor histidine kinase"/>
    <property type="match status" value="1"/>
</dbReference>
<dbReference type="InterPro" id="IPR050428">
    <property type="entry name" value="TCS_sensor_his_kinase"/>
</dbReference>
<dbReference type="SMART" id="SM00388">
    <property type="entry name" value="HisKA"/>
    <property type="match status" value="1"/>
</dbReference>
<evidence type="ECO:0000256" key="9">
    <source>
        <dbReference type="ARBA" id="ARBA00023012"/>
    </source>
</evidence>
<dbReference type="InterPro" id="IPR036890">
    <property type="entry name" value="HATPase_C_sf"/>
</dbReference>
<dbReference type="SUPFAM" id="SSF55874">
    <property type="entry name" value="ATPase domain of HSP90 chaperone/DNA topoisomerase II/histidine kinase"/>
    <property type="match status" value="1"/>
</dbReference>
<keyword evidence="4" id="KW-0597">Phosphoprotein</keyword>
<evidence type="ECO:0000256" key="7">
    <source>
        <dbReference type="ARBA" id="ARBA00022777"/>
    </source>
</evidence>
<evidence type="ECO:0000313" key="15">
    <source>
        <dbReference type="Proteomes" id="UP000324015"/>
    </source>
</evidence>
<dbReference type="SUPFAM" id="SSF158472">
    <property type="entry name" value="HAMP domain-like"/>
    <property type="match status" value="1"/>
</dbReference>
<keyword evidence="10" id="KW-0472">Membrane</keyword>
<dbReference type="EMBL" id="CP029191">
    <property type="protein sequence ID" value="QES45538.1"/>
    <property type="molecule type" value="Genomic_DNA"/>
</dbReference>
<dbReference type="Gene3D" id="6.10.340.10">
    <property type="match status" value="1"/>
</dbReference>
<dbReference type="Pfam" id="PF00672">
    <property type="entry name" value="HAMP"/>
    <property type="match status" value="1"/>
</dbReference>
<gene>
    <name evidence="14" type="ORF">DEJ49_35175</name>
</gene>
<dbReference type="InterPro" id="IPR003661">
    <property type="entry name" value="HisK_dim/P_dom"/>
</dbReference>
<dbReference type="Proteomes" id="UP000324015">
    <property type="component" value="Chromosome"/>
</dbReference>
<evidence type="ECO:0000313" key="14">
    <source>
        <dbReference type="EMBL" id="QES45538.1"/>
    </source>
</evidence>
<keyword evidence="5" id="KW-0808">Transferase</keyword>
<dbReference type="PANTHER" id="PTHR45436">
    <property type="entry name" value="SENSOR HISTIDINE KINASE YKOH"/>
    <property type="match status" value="1"/>
</dbReference>
<dbReference type="InterPro" id="IPR004358">
    <property type="entry name" value="Sig_transdc_His_kin-like_C"/>
</dbReference>
<dbReference type="GO" id="GO:0000155">
    <property type="term" value="F:phosphorelay sensor kinase activity"/>
    <property type="evidence" value="ECO:0007669"/>
    <property type="project" value="InterPro"/>
</dbReference>
<evidence type="ECO:0000256" key="11">
    <source>
        <dbReference type="SAM" id="MobiDB-lite"/>
    </source>
</evidence>
<name>A0A5P2CUV7_STRVZ</name>
<reference evidence="14 15" key="1">
    <citation type="submission" date="2018-05" db="EMBL/GenBank/DDBJ databases">
        <title>Streptomyces venezuelae.</title>
        <authorList>
            <person name="Kim W."/>
            <person name="Lee N."/>
            <person name="Cho B.-K."/>
        </authorList>
    </citation>
    <scope>NUCLEOTIDE SEQUENCE [LARGE SCALE GENOMIC DNA]</scope>
    <source>
        <strain evidence="14 15">ATCC 14585</strain>
    </source>
</reference>
<dbReference type="AlphaFoldDB" id="A0A5P2CUV7"/>
<dbReference type="CDD" id="cd00082">
    <property type="entry name" value="HisKA"/>
    <property type="match status" value="1"/>
</dbReference>
<dbReference type="Pfam" id="PF00512">
    <property type="entry name" value="HisKA"/>
    <property type="match status" value="1"/>
</dbReference>
<dbReference type="CDD" id="cd06225">
    <property type="entry name" value="HAMP"/>
    <property type="match status" value="1"/>
</dbReference>
<dbReference type="InterPro" id="IPR036097">
    <property type="entry name" value="HisK_dim/P_sf"/>
</dbReference>
<evidence type="ECO:0000259" key="13">
    <source>
        <dbReference type="PROSITE" id="PS50885"/>
    </source>
</evidence>
<dbReference type="InterPro" id="IPR005467">
    <property type="entry name" value="His_kinase_dom"/>
</dbReference>
<evidence type="ECO:0000256" key="1">
    <source>
        <dbReference type="ARBA" id="ARBA00000085"/>
    </source>
</evidence>
<organism evidence="14 15">
    <name type="scientific">Streptomyces venezuelae</name>
    <dbReference type="NCBI Taxonomy" id="54571"/>
    <lineage>
        <taxon>Bacteria</taxon>
        <taxon>Bacillati</taxon>
        <taxon>Actinomycetota</taxon>
        <taxon>Actinomycetes</taxon>
        <taxon>Kitasatosporales</taxon>
        <taxon>Streptomycetaceae</taxon>
        <taxon>Streptomyces</taxon>
    </lineage>
</organism>
<feature type="domain" description="Histidine kinase" evidence="12">
    <location>
        <begin position="270"/>
        <end position="493"/>
    </location>
</feature>
<dbReference type="Pfam" id="PF02518">
    <property type="entry name" value="HATPase_c"/>
    <property type="match status" value="1"/>
</dbReference>
<dbReference type="GO" id="GO:0005886">
    <property type="term" value="C:plasma membrane"/>
    <property type="evidence" value="ECO:0007669"/>
    <property type="project" value="UniProtKB-SubCell"/>
</dbReference>
<proteinExistence type="predicted"/>
<comment type="subcellular location">
    <subcellularLocation>
        <location evidence="2">Cell membrane</location>
    </subcellularLocation>
</comment>
<evidence type="ECO:0000256" key="2">
    <source>
        <dbReference type="ARBA" id="ARBA00004236"/>
    </source>
</evidence>
<evidence type="ECO:0000256" key="10">
    <source>
        <dbReference type="ARBA" id="ARBA00023136"/>
    </source>
</evidence>
<dbReference type="PANTHER" id="PTHR45436:SF5">
    <property type="entry name" value="SENSOR HISTIDINE KINASE TRCS"/>
    <property type="match status" value="1"/>
</dbReference>
<keyword evidence="9" id="KW-0902">Two-component regulatory system</keyword>
<accession>A0A5P2CUV7</accession>
<dbReference type="EC" id="2.7.13.3" evidence="3"/>
<evidence type="ECO:0000256" key="8">
    <source>
        <dbReference type="ARBA" id="ARBA00022989"/>
    </source>
</evidence>
<dbReference type="RefSeq" id="WP_150187838.1">
    <property type="nucleotide sequence ID" value="NZ_CP029191.1"/>
</dbReference>
<evidence type="ECO:0000256" key="6">
    <source>
        <dbReference type="ARBA" id="ARBA00022692"/>
    </source>
</evidence>
<evidence type="ECO:0000256" key="5">
    <source>
        <dbReference type="ARBA" id="ARBA00022679"/>
    </source>
</evidence>
<evidence type="ECO:0000256" key="4">
    <source>
        <dbReference type="ARBA" id="ARBA00022553"/>
    </source>
</evidence>
<dbReference type="PRINTS" id="PR00344">
    <property type="entry name" value="BCTRLSENSOR"/>
</dbReference>
<feature type="region of interest" description="Disordered" evidence="11">
    <location>
        <begin position="90"/>
        <end position="109"/>
    </location>
</feature>
<dbReference type="CDD" id="cd00075">
    <property type="entry name" value="HATPase"/>
    <property type="match status" value="1"/>
</dbReference>
<dbReference type="InterPro" id="IPR003594">
    <property type="entry name" value="HATPase_dom"/>
</dbReference>
<dbReference type="PROSITE" id="PS50109">
    <property type="entry name" value="HIS_KIN"/>
    <property type="match status" value="1"/>
</dbReference>
<dbReference type="InterPro" id="IPR003660">
    <property type="entry name" value="HAMP_dom"/>
</dbReference>
<dbReference type="Gene3D" id="3.30.565.10">
    <property type="entry name" value="Histidine kinase-like ATPase, C-terminal domain"/>
    <property type="match status" value="1"/>
</dbReference>
<evidence type="ECO:0000256" key="3">
    <source>
        <dbReference type="ARBA" id="ARBA00012438"/>
    </source>
</evidence>
<keyword evidence="6" id="KW-0812">Transmembrane</keyword>
<dbReference type="SUPFAM" id="SSF47384">
    <property type="entry name" value="Homodimeric domain of signal transducing histidine kinase"/>
    <property type="match status" value="1"/>
</dbReference>
<comment type="catalytic activity">
    <reaction evidence="1">
        <text>ATP + protein L-histidine = ADP + protein N-phospho-L-histidine.</text>
        <dbReference type="EC" id="2.7.13.3"/>
    </reaction>
</comment>
<feature type="domain" description="HAMP" evidence="13">
    <location>
        <begin position="203"/>
        <end position="255"/>
    </location>
</feature>
<protein>
    <recommendedName>
        <fullName evidence="3">histidine kinase</fullName>
        <ecNumber evidence="3">2.7.13.3</ecNumber>
    </recommendedName>
</protein>
<sequence length="505" mass="54159">MRLRPPRGLRVRLVIAFLLVSALSALITAALTFRQARSAILDRTQDNAVHELRAQVDSLAPDLPFPPTTQDLRNFTRQLDRAGTSRDWRTAASYRGGPPVSAPGETRKTEVPAALRTAVGEEKDAVVRQRVEHDGTPWLVIGMPVLYGTDGADERRAVSGLVVYADFSLDGDKADIAALVTAAQAGAVPALVIALGPALFAARRVLRPVRGLRNGAEKLASGDLGTRLPVTGHDELSDLTRTFNAMATHLEQDDAELRRMEATARRFAADVAHELRTPLAAMTAVTEVLDEDARGGTLPADTADAVLLISDETRKLARMVEDLMEVSRFDAGAATLHLDEVALRTLVEKTVQLRGWQTPPGRVVVEVPDDVRVSVDPRRIDVVLANLIGNGLRHGAPPVVVRARREPGSEARDAGGDDLVVTVIDHGAGIPDDVLPHVFDRFYKADAARTRSEGSGLGLAIAAENVRLHHGTLTAANSPEGGAEFTLTLPLALPRPDVPEVEEGP</sequence>